<keyword evidence="3" id="KW-1185">Reference proteome</keyword>
<reference evidence="2 3" key="1">
    <citation type="submission" date="2017-06" db="EMBL/GenBank/DDBJ databases">
        <title>Genome sequencing of cyanobaciteial culture collection at National Institute for Environmental Studies (NIES).</title>
        <authorList>
            <person name="Hirose Y."/>
            <person name="Shimura Y."/>
            <person name="Fujisawa T."/>
            <person name="Nakamura Y."/>
            <person name="Kawachi M."/>
        </authorList>
    </citation>
    <scope>NUCLEOTIDE SEQUENCE [LARGE SCALE GENOMIC DNA]</scope>
    <source>
        <strain evidence="2 3">NIES-267</strain>
    </source>
</reference>
<evidence type="ECO:0000256" key="1">
    <source>
        <dbReference type="SAM" id="SignalP"/>
    </source>
</evidence>
<feature type="signal peptide" evidence="1">
    <location>
        <begin position="1"/>
        <end position="26"/>
    </location>
</feature>
<dbReference type="AlphaFoldDB" id="A0A1Z4LXT2"/>
<accession>A0A1Z4LXT2</accession>
<dbReference type="Proteomes" id="UP000218418">
    <property type="component" value="Chromosome"/>
</dbReference>
<keyword evidence="1" id="KW-0732">Signal</keyword>
<organism evidence="2 3">
    <name type="scientific">Calothrix parasitica NIES-267</name>
    <dbReference type="NCBI Taxonomy" id="1973488"/>
    <lineage>
        <taxon>Bacteria</taxon>
        <taxon>Bacillati</taxon>
        <taxon>Cyanobacteriota</taxon>
        <taxon>Cyanophyceae</taxon>
        <taxon>Nostocales</taxon>
        <taxon>Calotrichaceae</taxon>
        <taxon>Calothrix</taxon>
    </lineage>
</organism>
<feature type="chain" id="PRO_5012938722" evidence="1">
    <location>
        <begin position="27"/>
        <end position="241"/>
    </location>
</feature>
<dbReference type="EMBL" id="AP018227">
    <property type="protein sequence ID" value="BAY86029.1"/>
    <property type="molecule type" value="Genomic_DNA"/>
</dbReference>
<sequence>MKIKQWKTIIVCSVFLPLTNLPPLIASEVKQISSNVATGNSSKSIPKIEISPGYGVNISFIKSNEIIEKVWLDNPTFTSLDVDGCLSTDKIKCDKEGATVIHLRQINPIRIRQLPSSNTSLLTVIANGKSGRKVYLFKVLMVDKPPTYHTLEIIPNSRITPENTQFSNIKNINELQLLSRGLRIVNARGLIRQESRLWSRIANFLVKVRMGESINSAARKSGISMRLVNRLIELGNLRGRE</sequence>
<protein>
    <submittedName>
        <fullName evidence="2">Uncharacterized protein</fullName>
    </submittedName>
</protein>
<gene>
    <name evidence="2" type="ORF">NIES267_55350</name>
</gene>
<evidence type="ECO:0000313" key="2">
    <source>
        <dbReference type="EMBL" id="BAY86029.1"/>
    </source>
</evidence>
<evidence type="ECO:0000313" key="3">
    <source>
        <dbReference type="Proteomes" id="UP000218418"/>
    </source>
</evidence>
<proteinExistence type="predicted"/>
<name>A0A1Z4LXT2_9CYAN</name>
<dbReference type="OrthoDB" id="483418at2"/>